<proteinExistence type="predicted"/>
<dbReference type="InterPro" id="IPR057026">
    <property type="entry name" value="Znf-C2H2_ascomycetes"/>
</dbReference>
<keyword evidence="4" id="KW-1185">Reference proteome</keyword>
<evidence type="ECO:0000313" key="4">
    <source>
        <dbReference type="Proteomes" id="UP001287286"/>
    </source>
</evidence>
<comment type="caution">
    <text evidence="3">The sequence shown here is derived from an EMBL/GenBank/DDBJ whole genome shotgun (WGS) entry which is preliminary data.</text>
</comment>
<evidence type="ECO:0000259" key="2">
    <source>
        <dbReference type="PROSITE" id="PS50157"/>
    </source>
</evidence>
<dbReference type="PROSITE" id="PS50157">
    <property type="entry name" value="ZINC_FINGER_C2H2_2"/>
    <property type="match status" value="1"/>
</dbReference>
<evidence type="ECO:0000313" key="3">
    <source>
        <dbReference type="EMBL" id="KAK4076873.1"/>
    </source>
</evidence>
<feature type="domain" description="C2H2-type" evidence="2">
    <location>
        <begin position="149"/>
        <end position="177"/>
    </location>
</feature>
<dbReference type="Gene3D" id="3.30.160.60">
    <property type="entry name" value="Classic Zinc Finger"/>
    <property type="match status" value="1"/>
</dbReference>
<keyword evidence="1" id="KW-0479">Metal-binding</keyword>
<dbReference type="InterPro" id="IPR013087">
    <property type="entry name" value="Znf_C2H2_type"/>
</dbReference>
<dbReference type="PROSITE" id="PS00028">
    <property type="entry name" value="ZINC_FINGER_C2H2_1"/>
    <property type="match status" value="1"/>
</dbReference>
<sequence length="228" mass="25736">MQRALRSEDGFSGSTTDKTVASAVHDLAHRSDSDEMETDVGKTALRPLPRRCCEVPAIRTSSTLMKVNGDRTGFQMAYATLQWRFPAESHADYVKSRLDESFGSRLLQQMLSQSWLRPLSALLKCGCCVQPKGFDTIDQLRIHEAEKPLRCSYCNGKFKNRTQTKRHERTTHIRHESWSCPPFHRRTPAGIAETNSLGQGLQVKSKSYMVALPRGLYQNGTGRKEFAT</sequence>
<protein>
    <recommendedName>
        <fullName evidence="2">C2H2-type domain-containing protein</fullName>
    </recommendedName>
</protein>
<evidence type="ECO:0000256" key="1">
    <source>
        <dbReference type="PROSITE-ProRule" id="PRU00042"/>
    </source>
</evidence>
<organism evidence="3 4">
    <name type="scientific">Purpureocillium lilacinum</name>
    <name type="common">Paecilomyces lilacinus</name>
    <dbReference type="NCBI Taxonomy" id="33203"/>
    <lineage>
        <taxon>Eukaryota</taxon>
        <taxon>Fungi</taxon>
        <taxon>Dikarya</taxon>
        <taxon>Ascomycota</taxon>
        <taxon>Pezizomycotina</taxon>
        <taxon>Sordariomycetes</taxon>
        <taxon>Hypocreomycetidae</taxon>
        <taxon>Hypocreales</taxon>
        <taxon>Ophiocordycipitaceae</taxon>
        <taxon>Purpureocillium</taxon>
    </lineage>
</organism>
<dbReference type="InterPro" id="IPR036236">
    <property type="entry name" value="Znf_C2H2_sf"/>
</dbReference>
<dbReference type="Proteomes" id="UP001287286">
    <property type="component" value="Unassembled WGS sequence"/>
</dbReference>
<reference evidence="3 4" key="1">
    <citation type="journal article" date="2024" name="Microbiol. Resour. Announc.">
        <title>Genome annotations for the ascomycete fungi Trichoderma harzianum, Trichoderma aggressivum, and Purpureocillium lilacinum.</title>
        <authorList>
            <person name="Beijen E.P.W."/>
            <person name="Ohm R.A."/>
        </authorList>
    </citation>
    <scope>NUCLEOTIDE SEQUENCE [LARGE SCALE GENOMIC DNA]</scope>
    <source>
        <strain evidence="3 4">CBS 150709</strain>
    </source>
</reference>
<name>A0ABR0BGQ4_PURLI</name>
<dbReference type="SUPFAM" id="SSF57667">
    <property type="entry name" value="beta-beta-alpha zinc fingers"/>
    <property type="match status" value="1"/>
</dbReference>
<keyword evidence="1" id="KW-0863">Zinc-finger</keyword>
<gene>
    <name evidence="3" type="ORF">Purlil1_12528</name>
</gene>
<accession>A0ABR0BGQ4</accession>
<dbReference type="Pfam" id="PF24537">
    <property type="entry name" value="zf-C2H2_fungi"/>
    <property type="match status" value="1"/>
</dbReference>
<keyword evidence="1" id="KW-0862">Zinc</keyword>
<dbReference type="EMBL" id="JAWRVI010000110">
    <property type="protein sequence ID" value="KAK4076873.1"/>
    <property type="molecule type" value="Genomic_DNA"/>
</dbReference>